<reference evidence="1 2" key="1">
    <citation type="journal article" date="2013" name="Curr. Biol.">
        <title>The Genome of the Foraminiferan Reticulomyxa filosa.</title>
        <authorList>
            <person name="Glockner G."/>
            <person name="Hulsmann N."/>
            <person name="Schleicher M."/>
            <person name="Noegel A.A."/>
            <person name="Eichinger L."/>
            <person name="Gallinger C."/>
            <person name="Pawlowski J."/>
            <person name="Sierra R."/>
            <person name="Euteneuer U."/>
            <person name="Pillet L."/>
            <person name="Moustafa A."/>
            <person name="Platzer M."/>
            <person name="Groth M."/>
            <person name="Szafranski K."/>
            <person name="Schliwa M."/>
        </authorList>
    </citation>
    <scope>NUCLEOTIDE SEQUENCE [LARGE SCALE GENOMIC DNA]</scope>
</reference>
<sequence>MITYHETKSKDDRYIVIIHITKENVAYGADVIDWSAGGVVYYNLPVFFEKNSNAIASNNYCNINESRNVHVVLDKKNACDKVNGFVFIDTNNGSVNNDQYAKEIDLLKVLYSNVTDKNEVMSKLEEFNEINTNSIIFSKFEILIKIKKVTDEAKEEIKLHNEIGQVKDIKDEETVAAKKEINENQIEKEEKKAEVVQTKPGVNLQCYCANENCLAAKTKFLKNIIKTSAITFFLIKDKKKFLFTNFTDRPSWHYEQHLNL</sequence>
<gene>
    <name evidence="1" type="ORF">RFI_21812</name>
</gene>
<accession>X6MQ43</accession>
<organism evidence="1 2">
    <name type="scientific">Reticulomyxa filosa</name>
    <dbReference type="NCBI Taxonomy" id="46433"/>
    <lineage>
        <taxon>Eukaryota</taxon>
        <taxon>Sar</taxon>
        <taxon>Rhizaria</taxon>
        <taxon>Retaria</taxon>
        <taxon>Foraminifera</taxon>
        <taxon>Monothalamids</taxon>
        <taxon>Reticulomyxidae</taxon>
        <taxon>Reticulomyxa</taxon>
    </lineage>
</organism>
<dbReference type="Proteomes" id="UP000023152">
    <property type="component" value="Unassembled WGS sequence"/>
</dbReference>
<evidence type="ECO:0000313" key="1">
    <source>
        <dbReference type="EMBL" id="ETO15552.1"/>
    </source>
</evidence>
<dbReference type="EMBL" id="ASPP01019019">
    <property type="protein sequence ID" value="ETO15552.1"/>
    <property type="molecule type" value="Genomic_DNA"/>
</dbReference>
<evidence type="ECO:0000313" key="2">
    <source>
        <dbReference type="Proteomes" id="UP000023152"/>
    </source>
</evidence>
<name>X6MQ43_RETFI</name>
<dbReference type="AlphaFoldDB" id="X6MQ43"/>
<comment type="caution">
    <text evidence="1">The sequence shown here is derived from an EMBL/GenBank/DDBJ whole genome shotgun (WGS) entry which is preliminary data.</text>
</comment>
<proteinExistence type="predicted"/>
<keyword evidence="2" id="KW-1185">Reference proteome</keyword>
<protein>
    <submittedName>
        <fullName evidence="1">Putative peptidoglycan N-acetylglucosamine deacetylase</fullName>
    </submittedName>
</protein>